<keyword evidence="4" id="KW-1185">Reference proteome</keyword>
<dbReference type="SMART" id="SM00055">
    <property type="entry name" value="FCH"/>
    <property type="match status" value="1"/>
</dbReference>
<dbReference type="Gene3D" id="1.20.1270.60">
    <property type="entry name" value="Arfaptin homology (AH) domain/BAR domain"/>
    <property type="match status" value="2"/>
</dbReference>
<dbReference type="SUPFAM" id="SSF103657">
    <property type="entry name" value="BAR/IMD domain-like"/>
    <property type="match status" value="1"/>
</dbReference>
<dbReference type="Pfam" id="PF00611">
    <property type="entry name" value="FCH"/>
    <property type="match status" value="1"/>
</dbReference>
<feature type="region of interest" description="Disordered" evidence="1">
    <location>
        <begin position="211"/>
        <end position="244"/>
    </location>
</feature>
<dbReference type="PANTHER" id="PTHR23065:SF61">
    <property type="entry name" value="PROLINE-SERINE-THREONINE PHOSPHATASE-INTERACTING PROTEIN 2-LIKE"/>
    <property type="match status" value="1"/>
</dbReference>
<evidence type="ECO:0000313" key="4">
    <source>
        <dbReference type="Proteomes" id="UP001164746"/>
    </source>
</evidence>
<dbReference type="InterPro" id="IPR001060">
    <property type="entry name" value="FCH_dom"/>
</dbReference>
<evidence type="ECO:0000256" key="1">
    <source>
        <dbReference type="SAM" id="MobiDB-lite"/>
    </source>
</evidence>
<dbReference type="EMBL" id="CP111015">
    <property type="protein sequence ID" value="WAR03371.1"/>
    <property type="molecule type" value="Genomic_DNA"/>
</dbReference>
<organism evidence="3 4">
    <name type="scientific">Mya arenaria</name>
    <name type="common">Soft-shell clam</name>
    <dbReference type="NCBI Taxonomy" id="6604"/>
    <lineage>
        <taxon>Eukaryota</taxon>
        <taxon>Metazoa</taxon>
        <taxon>Spiralia</taxon>
        <taxon>Lophotrochozoa</taxon>
        <taxon>Mollusca</taxon>
        <taxon>Bivalvia</taxon>
        <taxon>Autobranchia</taxon>
        <taxon>Heteroconchia</taxon>
        <taxon>Euheterodonta</taxon>
        <taxon>Imparidentia</taxon>
        <taxon>Neoheterodontei</taxon>
        <taxon>Myida</taxon>
        <taxon>Myoidea</taxon>
        <taxon>Myidae</taxon>
        <taxon>Mya</taxon>
    </lineage>
</organism>
<evidence type="ECO:0000313" key="3">
    <source>
        <dbReference type="EMBL" id="WAR03371.1"/>
    </source>
</evidence>
<proteinExistence type="predicted"/>
<sequence>MTRGLTFAEAFWDSDICGTLGWDRLCKRMKDGRKVCADITHYFKERAKAESDYSKALGNLARKTDCKDETGGRPRKIEENVKRYISSKKNEYQKTMSLKKSYEEKCKDFNSAEETFETVKTAVTTKKNELEKQFEALEATRIDSVRDLLWRCTNVDSMACVKHDECSEDVRMVLEKCDISADIQDFIDTNKSGSKRPDPVLYENYYNTKALPSRPAFQPPPAQGPPRFSAPERPTVPSNGRRPIDEGEYATVEEARPASNVFLTSFNELTVHRGEQLEACPNSRGACDPPGMVKVKHGHRVGYVPIHCISQTAR</sequence>
<evidence type="ECO:0000259" key="2">
    <source>
        <dbReference type="SMART" id="SM00055"/>
    </source>
</evidence>
<accession>A0ABY7E896</accession>
<name>A0ABY7E896_MYAAR</name>
<dbReference type="InterPro" id="IPR027267">
    <property type="entry name" value="AH/BAR_dom_sf"/>
</dbReference>
<gene>
    <name evidence="3" type="ORF">MAR_009929</name>
</gene>
<protein>
    <submittedName>
        <fullName evidence="3">PPIP1-like protein</fullName>
    </submittedName>
</protein>
<dbReference type="PANTHER" id="PTHR23065">
    <property type="entry name" value="PROLINE-SERINE-THREONINE PHOSPHATASE INTERACTING PROTEIN 1"/>
    <property type="match status" value="1"/>
</dbReference>
<feature type="domain" description="FCH" evidence="2">
    <location>
        <begin position="9"/>
        <end position="123"/>
    </location>
</feature>
<reference evidence="3" key="1">
    <citation type="submission" date="2022-11" db="EMBL/GenBank/DDBJ databases">
        <title>Centuries of genome instability and evolution in soft-shell clam transmissible cancer (bioRxiv).</title>
        <authorList>
            <person name="Hart S.F.M."/>
            <person name="Yonemitsu M.A."/>
            <person name="Giersch R.M."/>
            <person name="Beal B.F."/>
            <person name="Arriagada G."/>
            <person name="Davis B.W."/>
            <person name="Ostrander E.A."/>
            <person name="Goff S.P."/>
            <person name="Metzger M.J."/>
        </authorList>
    </citation>
    <scope>NUCLEOTIDE SEQUENCE</scope>
    <source>
        <strain evidence="3">MELC-2E11</strain>
        <tissue evidence="3">Siphon/mantle</tissue>
    </source>
</reference>
<dbReference type="Proteomes" id="UP001164746">
    <property type="component" value="Chromosome 4"/>
</dbReference>